<gene>
    <name evidence="1" type="ORF">FJQ55_00395</name>
</gene>
<evidence type="ECO:0000313" key="1">
    <source>
        <dbReference type="EMBL" id="TPP09379.1"/>
    </source>
</evidence>
<protein>
    <submittedName>
        <fullName evidence="1">Uncharacterized protein</fullName>
    </submittedName>
</protein>
<keyword evidence="2" id="KW-1185">Reference proteome</keyword>
<dbReference type="RefSeq" id="WP_140825777.1">
    <property type="nucleotide sequence ID" value="NZ_VFYP01000001.1"/>
</dbReference>
<proteinExistence type="predicted"/>
<reference evidence="1 2" key="1">
    <citation type="submission" date="2019-06" db="EMBL/GenBank/DDBJ databases">
        <title>Rhizobium sp. CL12 isolated from roots of soybean.</title>
        <authorList>
            <person name="Wang C."/>
        </authorList>
    </citation>
    <scope>NUCLEOTIDE SEQUENCE [LARGE SCALE GENOMIC DNA]</scope>
    <source>
        <strain evidence="1 2">CL12</strain>
    </source>
</reference>
<sequence>MPARFNRIVSSGLAFGPACIALMLATAVLARNAEVESVYRQVASAEAKVAKALSAKDSKGLSRIGSELGKIIEAALQRRENGGSVSACDMAAHSLAFVAVSAADGLISKGEARKLLMDDAMAAASDFQKDMQACDKLAGKASGGHTSVGKALRAL</sequence>
<accession>A0A504U4H2</accession>
<dbReference type="Proteomes" id="UP000316429">
    <property type="component" value="Unassembled WGS sequence"/>
</dbReference>
<name>A0A504U4H2_9HYPH</name>
<evidence type="ECO:0000313" key="2">
    <source>
        <dbReference type="Proteomes" id="UP000316429"/>
    </source>
</evidence>
<dbReference type="EMBL" id="VFYP01000001">
    <property type="protein sequence ID" value="TPP09379.1"/>
    <property type="molecule type" value="Genomic_DNA"/>
</dbReference>
<dbReference type="OrthoDB" id="8366236at2"/>
<organism evidence="1 2">
    <name type="scientific">Rhizobium glycinendophyticum</name>
    <dbReference type="NCBI Taxonomy" id="2589807"/>
    <lineage>
        <taxon>Bacteria</taxon>
        <taxon>Pseudomonadati</taxon>
        <taxon>Pseudomonadota</taxon>
        <taxon>Alphaproteobacteria</taxon>
        <taxon>Hyphomicrobiales</taxon>
        <taxon>Rhizobiaceae</taxon>
        <taxon>Rhizobium/Agrobacterium group</taxon>
        <taxon>Rhizobium</taxon>
    </lineage>
</organism>
<dbReference type="AlphaFoldDB" id="A0A504U4H2"/>
<comment type="caution">
    <text evidence="1">The sequence shown here is derived from an EMBL/GenBank/DDBJ whole genome shotgun (WGS) entry which is preliminary data.</text>
</comment>